<evidence type="ECO:0000313" key="2">
    <source>
        <dbReference type="EnsemblMetazoa" id="HelroP174205"/>
    </source>
</evidence>
<proteinExistence type="predicted"/>
<dbReference type="KEGG" id="hro:HELRODRAFT_174205"/>
<dbReference type="HOGENOM" id="CLU_954024_0_0_1"/>
<dbReference type="PANTHER" id="PTHR37445">
    <property type="entry name" value="PROTEIN CBG24663"/>
    <property type="match status" value="1"/>
</dbReference>
<gene>
    <name evidence="2" type="primary">20204873</name>
    <name evidence="1" type="ORF">HELRODRAFT_174205</name>
</gene>
<protein>
    <submittedName>
        <fullName evidence="1 2">Uncharacterized protein</fullName>
    </submittedName>
</protein>
<dbReference type="Proteomes" id="UP000015101">
    <property type="component" value="Unassembled WGS sequence"/>
</dbReference>
<dbReference type="GeneID" id="20204873"/>
<dbReference type="PANTHER" id="PTHR37445:SF3">
    <property type="entry name" value="ZINC FINGER PHD-TYPE DOMAIN-CONTAINING PROTEIN"/>
    <property type="match status" value="1"/>
</dbReference>
<dbReference type="CTD" id="20204873"/>
<dbReference type="InParanoid" id="T1F7S4"/>
<organism evidence="2 3">
    <name type="scientific">Helobdella robusta</name>
    <name type="common">Californian leech</name>
    <dbReference type="NCBI Taxonomy" id="6412"/>
    <lineage>
        <taxon>Eukaryota</taxon>
        <taxon>Metazoa</taxon>
        <taxon>Spiralia</taxon>
        <taxon>Lophotrochozoa</taxon>
        <taxon>Annelida</taxon>
        <taxon>Clitellata</taxon>
        <taxon>Hirudinea</taxon>
        <taxon>Rhynchobdellida</taxon>
        <taxon>Glossiphoniidae</taxon>
        <taxon>Helobdella</taxon>
    </lineage>
</organism>
<dbReference type="OMA" id="IMENCVR"/>
<reference evidence="2" key="3">
    <citation type="submission" date="2015-06" db="UniProtKB">
        <authorList>
            <consortium name="EnsemblMetazoa"/>
        </authorList>
    </citation>
    <scope>IDENTIFICATION</scope>
</reference>
<sequence length="332" mass="38221">MYQIEHRRWSISLLLASTKSTILSEECTFVHAEVSNLKEDDVDVNIWYISNTENLKILTAVVSDPNLFWLCNSCVKDIKEGFKKICDLQKSQNEIICNQDKLTDEQSSFRRELASIDAKLSEMANKIDEFDKSVTNVNTQINDVEGGLKKNWTEVVKGTIKEEVKSTTVALNNVVKSIKNHVETINRECNVVLLRLSEAETNSADARNDDKKIVINLLSVITNDEIKESDIKKMYRIGKKGDNPRPMLIEFKEKSRKNMIMENCVRMKQLSDELKNVSISHDFTKEQREKCKKLVAEAKDKQKQESGVFLYRVRGDPSNLRIIKIQKYPIKN</sequence>
<evidence type="ECO:0000313" key="1">
    <source>
        <dbReference type="EMBL" id="ESO02787.1"/>
    </source>
</evidence>
<keyword evidence="3" id="KW-1185">Reference proteome</keyword>
<reference evidence="3" key="1">
    <citation type="submission" date="2012-12" db="EMBL/GenBank/DDBJ databases">
        <authorList>
            <person name="Hellsten U."/>
            <person name="Grimwood J."/>
            <person name="Chapman J.A."/>
            <person name="Shapiro H."/>
            <person name="Aerts A."/>
            <person name="Otillar R.P."/>
            <person name="Terry A.Y."/>
            <person name="Boore J.L."/>
            <person name="Simakov O."/>
            <person name="Marletaz F."/>
            <person name="Cho S.-J."/>
            <person name="Edsinger-Gonzales E."/>
            <person name="Havlak P."/>
            <person name="Kuo D.-H."/>
            <person name="Larsson T."/>
            <person name="Lv J."/>
            <person name="Arendt D."/>
            <person name="Savage R."/>
            <person name="Osoegawa K."/>
            <person name="de Jong P."/>
            <person name="Lindberg D.R."/>
            <person name="Seaver E.C."/>
            <person name="Weisblat D.A."/>
            <person name="Putnam N.H."/>
            <person name="Grigoriev I.V."/>
            <person name="Rokhsar D.S."/>
        </authorList>
    </citation>
    <scope>NUCLEOTIDE SEQUENCE</scope>
</reference>
<name>T1F7S4_HELRO</name>
<dbReference type="EMBL" id="KB096716">
    <property type="protein sequence ID" value="ESO02787.1"/>
    <property type="molecule type" value="Genomic_DNA"/>
</dbReference>
<dbReference type="EnsemblMetazoa" id="HelroT174205">
    <property type="protein sequence ID" value="HelroP174205"/>
    <property type="gene ID" value="HelroG174205"/>
</dbReference>
<accession>T1F7S4</accession>
<evidence type="ECO:0000313" key="3">
    <source>
        <dbReference type="Proteomes" id="UP000015101"/>
    </source>
</evidence>
<dbReference type="OrthoDB" id="7417618at2759"/>
<dbReference type="AlphaFoldDB" id="T1F7S4"/>
<reference evidence="1 3" key="2">
    <citation type="journal article" date="2013" name="Nature">
        <title>Insights into bilaterian evolution from three spiralian genomes.</title>
        <authorList>
            <person name="Simakov O."/>
            <person name="Marletaz F."/>
            <person name="Cho S.J."/>
            <person name="Edsinger-Gonzales E."/>
            <person name="Havlak P."/>
            <person name="Hellsten U."/>
            <person name="Kuo D.H."/>
            <person name="Larsson T."/>
            <person name="Lv J."/>
            <person name="Arendt D."/>
            <person name="Savage R."/>
            <person name="Osoegawa K."/>
            <person name="de Jong P."/>
            <person name="Grimwood J."/>
            <person name="Chapman J.A."/>
            <person name="Shapiro H."/>
            <person name="Aerts A."/>
            <person name="Otillar R.P."/>
            <person name="Terry A.Y."/>
            <person name="Boore J.L."/>
            <person name="Grigoriev I.V."/>
            <person name="Lindberg D.R."/>
            <person name="Seaver E.C."/>
            <person name="Weisblat D.A."/>
            <person name="Putnam N.H."/>
            <person name="Rokhsar D.S."/>
        </authorList>
    </citation>
    <scope>NUCLEOTIDE SEQUENCE</scope>
</reference>
<dbReference type="EMBL" id="AMQM01004847">
    <property type="status" value="NOT_ANNOTATED_CDS"/>
    <property type="molecule type" value="Genomic_DNA"/>
</dbReference>
<dbReference type="RefSeq" id="XP_009019001.1">
    <property type="nucleotide sequence ID" value="XM_009020753.1"/>
</dbReference>
<dbReference type="eggNOG" id="ENOG502SYXZ">
    <property type="taxonomic scope" value="Eukaryota"/>
</dbReference>